<evidence type="ECO:0000313" key="6">
    <source>
        <dbReference type="Proteomes" id="UP000701801"/>
    </source>
</evidence>
<dbReference type="OrthoDB" id="3487985at2759"/>
<feature type="repeat" description="ANK" evidence="3">
    <location>
        <begin position="62"/>
        <end position="94"/>
    </location>
</feature>
<dbReference type="PROSITE" id="PS50297">
    <property type="entry name" value="ANK_REP_REGION"/>
    <property type="match status" value="2"/>
</dbReference>
<name>A0A9N9LKC4_9HELO</name>
<dbReference type="AlphaFoldDB" id="A0A9N9LKC4"/>
<dbReference type="InterPro" id="IPR050776">
    <property type="entry name" value="Ank_Repeat/CDKN_Inhibitor"/>
</dbReference>
<feature type="compositionally biased region" description="Low complexity" evidence="4">
    <location>
        <begin position="146"/>
        <end position="167"/>
    </location>
</feature>
<keyword evidence="6" id="KW-1185">Reference proteome</keyword>
<dbReference type="Proteomes" id="UP000701801">
    <property type="component" value="Unassembled WGS sequence"/>
</dbReference>
<dbReference type="Pfam" id="PF12796">
    <property type="entry name" value="Ank_2"/>
    <property type="match status" value="1"/>
</dbReference>
<keyword evidence="1" id="KW-0677">Repeat</keyword>
<organism evidence="5 6">
    <name type="scientific">Hymenoscyphus albidus</name>
    <dbReference type="NCBI Taxonomy" id="595503"/>
    <lineage>
        <taxon>Eukaryota</taxon>
        <taxon>Fungi</taxon>
        <taxon>Dikarya</taxon>
        <taxon>Ascomycota</taxon>
        <taxon>Pezizomycotina</taxon>
        <taxon>Leotiomycetes</taxon>
        <taxon>Helotiales</taxon>
        <taxon>Helotiaceae</taxon>
        <taxon>Hymenoscyphus</taxon>
    </lineage>
</organism>
<evidence type="ECO:0008006" key="7">
    <source>
        <dbReference type="Google" id="ProtNLM"/>
    </source>
</evidence>
<gene>
    <name evidence="5" type="ORF">HYALB_00009037</name>
</gene>
<evidence type="ECO:0000256" key="3">
    <source>
        <dbReference type="PROSITE-ProRule" id="PRU00023"/>
    </source>
</evidence>
<dbReference type="InterPro" id="IPR002110">
    <property type="entry name" value="Ankyrin_rpt"/>
</dbReference>
<dbReference type="PANTHER" id="PTHR24201">
    <property type="entry name" value="ANK_REP_REGION DOMAIN-CONTAINING PROTEIN"/>
    <property type="match status" value="1"/>
</dbReference>
<feature type="region of interest" description="Disordered" evidence="4">
    <location>
        <begin position="126"/>
        <end position="171"/>
    </location>
</feature>
<accession>A0A9N9LKC4</accession>
<dbReference type="PROSITE" id="PS50088">
    <property type="entry name" value="ANK_REPEAT"/>
    <property type="match status" value="2"/>
</dbReference>
<protein>
    <recommendedName>
        <fullName evidence="7">Ankyrin</fullName>
    </recommendedName>
</protein>
<evidence type="ECO:0000256" key="4">
    <source>
        <dbReference type="SAM" id="MobiDB-lite"/>
    </source>
</evidence>
<evidence type="ECO:0000256" key="2">
    <source>
        <dbReference type="ARBA" id="ARBA00023043"/>
    </source>
</evidence>
<dbReference type="InterPro" id="IPR036770">
    <property type="entry name" value="Ankyrin_rpt-contain_sf"/>
</dbReference>
<feature type="compositionally biased region" description="Polar residues" evidence="4">
    <location>
        <begin position="130"/>
        <end position="144"/>
    </location>
</feature>
<proteinExistence type="predicted"/>
<dbReference type="SMART" id="SM00248">
    <property type="entry name" value="ANK"/>
    <property type="match status" value="3"/>
</dbReference>
<dbReference type="SUPFAM" id="SSF48403">
    <property type="entry name" value="Ankyrin repeat"/>
    <property type="match status" value="1"/>
</dbReference>
<comment type="caution">
    <text evidence="5">The sequence shown here is derived from an EMBL/GenBank/DDBJ whole genome shotgun (WGS) entry which is preliminary data.</text>
</comment>
<evidence type="ECO:0000313" key="5">
    <source>
        <dbReference type="EMBL" id="CAG8974502.1"/>
    </source>
</evidence>
<feature type="repeat" description="ANK" evidence="3">
    <location>
        <begin position="28"/>
        <end position="60"/>
    </location>
</feature>
<evidence type="ECO:0000256" key="1">
    <source>
        <dbReference type="ARBA" id="ARBA00022737"/>
    </source>
</evidence>
<keyword evidence="2 3" id="KW-0040">ANK repeat</keyword>
<reference evidence="5" key="1">
    <citation type="submission" date="2021-07" db="EMBL/GenBank/DDBJ databases">
        <authorList>
            <person name="Durling M."/>
        </authorList>
    </citation>
    <scope>NUCLEOTIDE SEQUENCE</scope>
</reference>
<dbReference type="EMBL" id="CAJVRM010000107">
    <property type="protein sequence ID" value="CAG8974502.1"/>
    <property type="molecule type" value="Genomic_DNA"/>
</dbReference>
<sequence length="232" mass="25459">MKGLDPAITFLYDKKLIPDWNTGTLSPDHYSALHLATMFGKLSTVKLLSICGADLNVVGGIDHHTALHQAAKRGLHEFVTALLEGGCKPNELDIHGMTPELLAIEHGHQAVIEILGRHLDALEAKETATQDDSTGSPLSGSHSPSTDDNSSIKSFSSDSSDTSTNTIARSTIPKRPWRLPLHRGPGIRKIMTEDLSIYAINEKECPEELRKMLEENEGKHVESLGNPFRRRI</sequence>
<dbReference type="Gene3D" id="1.25.40.20">
    <property type="entry name" value="Ankyrin repeat-containing domain"/>
    <property type="match status" value="1"/>
</dbReference>